<accession>A0A1I7TIK1</accession>
<organism evidence="1 2">
    <name type="scientific">Caenorhabditis tropicalis</name>
    <dbReference type="NCBI Taxonomy" id="1561998"/>
    <lineage>
        <taxon>Eukaryota</taxon>
        <taxon>Metazoa</taxon>
        <taxon>Ecdysozoa</taxon>
        <taxon>Nematoda</taxon>
        <taxon>Chromadorea</taxon>
        <taxon>Rhabditida</taxon>
        <taxon>Rhabditina</taxon>
        <taxon>Rhabditomorpha</taxon>
        <taxon>Rhabditoidea</taxon>
        <taxon>Rhabditidae</taxon>
        <taxon>Peloderinae</taxon>
        <taxon>Caenorhabditis</taxon>
    </lineage>
</organism>
<dbReference type="Proteomes" id="UP000095282">
    <property type="component" value="Unplaced"/>
</dbReference>
<keyword evidence="1" id="KW-1185">Reference proteome</keyword>
<dbReference type="WBParaSite" id="Csp11.Scaffold622.g6288.t1">
    <property type="protein sequence ID" value="Csp11.Scaffold622.g6288.t1"/>
    <property type="gene ID" value="Csp11.Scaffold622.g6288"/>
</dbReference>
<sequence length="76" mass="8888">MNMSSSLFSDSFDLFRKEKNDSKKGKDLQITYHFTPHQSYTRCLTNHFLGCPWSATDPLPFLFLQSVWIPIEIAKM</sequence>
<dbReference type="AlphaFoldDB" id="A0A1I7TIK1"/>
<evidence type="ECO:0000313" key="1">
    <source>
        <dbReference type="Proteomes" id="UP000095282"/>
    </source>
</evidence>
<name>A0A1I7TIK1_9PELO</name>
<protein>
    <submittedName>
        <fullName evidence="2">Ovule protein</fullName>
    </submittedName>
</protein>
<evidence type="ECO:0000313" key="2">
    <source>
        <dbReference type="WBParaSite" id="Csp11.Scaffold622.g6288.t1"/>
    </source>
</evidence>
<reference evidence="2" key="1">
    <citation type="submission" date="2016-11" db="UniProtKB">
        <authorList>
            <consortium name="WormBaseParasite"/>
        </authorList>
    </citation>
    <scope>IDENTIFICATION</scope>
</reference>
<proteinExistence type="predicted"/>